<organism evidence="1 2">
    <name type="scientific">Hygrophoropsis aurantiaca</name>
    <dbReference type="NCBI Taxonomy" id="72124"/>
    <lineage>
        <taxon>Eukaryota</taxon>
        <taxon>Fungi</taxon>
        <taxon>Dikarya</taxon>
        <taxon>Basidiomycota</taxon>
        <taxon>Agaricomycotina</taxon>
        <taxon>Agaricomycetes</taxon>
        <taxon>Agaricomycetidae</taxon>
        <taxon>Boletales</taxon>
        <taxon>Coniophorineae</taxon>
        <taxon>Hygrophoropsidaceae</taxon>
        <taxon>Hygrophoropsis</taxon>
    </lineage>
</organism>
<protein>
    <submittedName>
        <fullName evidence="1">Zf-C3HC-domain-containing protein</fullName>
    </submittedName>
</protein>
<gene>
    <name evidence="1" type="ORF">BJ138DRAFT_1054430</name>
</gene>
<dbReference type="Proteomes" id="UP000790377">
    <property type="component" value="Unassembled WGS sequence"/>
</dbReference>
<sequence length="562" mass="60621">MTSNVLMSTSEIQDKNDNNGIGRSMSTSSISSIRATKRKLDDAIQSLDEAVTSSSTLNHTDAPPPAKRPHFTRSIYSTLTKYGIKSKEPRSSHDTTEVGKHDVSKMAPHLAAILARTSSRTRQTHSSKLPRNPPAALPPHSASDYRPSSTQSFLSRLSTYKLSTYANKPTAIDAVAAAKCGWINDGKDRLLCGICGVSWVVAGRDGMNRDAANTLVEKQRLSLVEAHKAGCPWRTKQCDDSIYRVPLQSPAAMARDIISNSRNLEPVLNGVSIKHPLSNSQMTSLRATLSSTLPHSLPEDDSSMQVVESNSSPFEELSDTAIITTLFGWALAPPQAERPRTSSLSRATSVAPTIPPSPSLSRASSVSRTLDRENTPTPGGSRPPLHFRTPRLSEVGIKRDSSLLHCILCQRRIGLWAFTSVGQQSTAPGEGNAATPPPQRQFDVLKEHRSYCPYVVRSTVVPSLPVPQISAAPPMRSPSSLTQLSNSNGAMEGWRAALAVILRYGMGNRQRSALSRTLSELSGVTAIGNQDQSEMDGVEAMIAGVKSKGGRELLKYVKGLLG</sequence>
<dbReference type="EMBL" id="MU267598">
    <property type="protein sequence ID" value="KAH7915637.1"/>
    <property type="molecule type" value="Genomic_DNA"/>
</dbReference>
<evidence type="ECO:0000313" key="2">
    <source>
        <dbReference type="Proteomes" id="UP000790377"/>
    </source>
</evidence>
<evidence type="ECO:0000313" key="1">
    <source>
        <dbReference type="EMBL" id="KAH7915637.1"/>
    </source>
</evidence>
<name>A0ACB8AQR9_9AGAM</name>
<keyword evidence="2" id="KW-1185">Reference proteome</keyword>
<comment type="caution">
    <text evidence="1">The sequence shown here is derived from an EMBL/GenBank/DDBJ whole genome shotgun (WGS) entry which is preliminary data.</text>
</comment>
<proteinExistence type="predicted"/>
<accession>A0ACB8AQR9</accession>
<reference evidence="1" key="1">
    <citation type="journal article" date="2021" name="New Phytol.">
        <title>Evolutionary innovations through gain and loss of genes in the ectomycorrhizal Boletales.</title>
        <authorList>
            <person name="Wu G."/>
            <person name="Miyauchi S."/>
            <person name="Morin E."/>
            <person name="Kuo A."/>
            <person name="Drula E."/>
            <person name="Varga T."/>
            <person name="Kohler A."/>
            <person name="Feng B."/>
            <person name="Cao Y."/>
            <person name="Lipzen A."/>
            <person name="Daum C."/>
            <person name="Hundley H."/>
            <person name="Pangilinan J."/>
            <person name="Johnson J."/>
            <person name="Barry K."/>
            <person name="LaButti K."/>
            <person name="Ng V."/>
            <person name="Ahrendt S."/>
            <person name="Min B."/>
            <person name="Choi I.G."/>
            <person name="Park H."/>
            <person name="Plett J.M."/>
            <person name="Magnuson J."/>
            <person name="Spatafora J.W."/>
            <person name="Nagy L.G."/>
            <person name="Henrissat B."/>
            <person name="Grigoriev I.V."/>
            <person name="Yang Z.L."/>
            <person name="Xu J."/>
            <person name="Martin F.M."/>
        </authorList>
    </citation>
    <scope>NUCLEOTIDE SEQUENCE</scope>
    <source>
        <strain evidence="1">ATCC 28755</strain>
    </source>
</reference>